<dbReference type="Pfam" id="PF04427">
    <property type="entry name" value="Brix"/>
    <property type="match status" value="1"/>
</dbReference>
<dbReference type="InterPro" id="IPR026532">
    <property type="entry name" value="BRX1"/>
</dbReference>
<comment type="function">
    <text evidence="1">Required for biogenesis of the 60S ribosomal subunit.</text>
</comment>
<protein>
    <recommendedName>
        <fullName evidence="4">Ribosome biogenesis protein BRX1 homolog</fullName>
    </recommendedName>
</protein>
<evidence type="ECO:0000259" key="7">
    <source>
        <dbReference type="PROSITE" id="PS50833"/>
    </source>
</evidence>
<evidence type="ECO:0000256" key="6">
    <source>
        <dbReference type="ARBA" id="ARBA00023242"/>
    </source>
</evidence>
<evidence type="ECO:0000256" key="5">
    <source>
        <dbReference type="ARBA" id="ARBA00022517"/>
    </source>
</evidence>
<dbReference type="PROSITE" id="PS50833">
    <property type="entry name" value="BRIX"/>
    <property type="match status" value="1"/>
</dbReference>
<dbReference type="GO" id="GO:0019843">
    <property type="term" value="F:rRNA binding"/>
    <property type="evidence" value="ECO:0007669"/>
    <property type="project" value="InterPro"/>
</dbReference>
<dbReference type="PANTHER" id="PTHR13634">
    <property type="entry name" value="RIBOSOME BIOGENESIS PROTEIN BRIX"/>
    <property type="match status" value="1"/>
</dbReference>
<dbReference type="GO" id="GO:0006364">
    <property type="term" value="P:rRNA processing"/>
    <property type="evidence" value="ECO:0007669"/>
    <property type="project" value="InterPro"/>
</dbReference>
<keyword evidence="5" id="KW-0690">Ribosome biogenesis</keyword>
<dbReference type="GO" id="GO:0005730">
    <property type="term" value="C:nucleolus"/>
    <property type="evidence" value="ECO:0007669"/>
    <property type="project" value="UniProtKB-SubCell"/>
</dbReference>
<keyword evidence="6" id="KW-0539">Nucleus</keyword>
<evidence type="ECO:0000256" key="1">
    <source>
        <dbReference type="ARBA" id="ARBA00003439"/>
    </source>
</evidence>
<reference evidence="8" key="3">
    <citation type="journal article" date="2021" name="World Allergy Organ. J.">
        <title>Chromosome-level assembly of Dermatophagoides farinae genome and transcriptome reveals two novel allergens Der f 37 and Der f 39.</title>
        <authorList>
            <person name="Chen J."/>
            <person name="Cai Z."/>
            <person name="Fan D."/>
            <person name="Hu J."/>
            <person name="Hou Y."/>
            <person name="He Y."/>
            <person name="Zhang Z."/>
            <person name="Zhao Z."/>
            <person name="Gao P."/>
            <person name="Hu W."/>
            <person name="Sun J."/>
            <person name="Li J."/>
            <person name="Ji K."/>
        </authorList>
    </citation>
    <scope>NUCLEOTIDE SEQUENCE</scope>
    <source>
        <strain evidence="8">JKM2019</strain>
    </source>
</reference>
<dbReference type="AlphaFoldDB" id="A0A922I708"/>
<dbReference type="Proteomes" id="UP000790347">
    <property type="component" value="Unassembled WGS sequence"/>
</dbReference>
<evidence type="ECO:0000256" key="4">
    <source>
        <dbReference type="ARBA" id="ARBA00020522"/>
    </source>
</evidence>
<dbReference type="SUPFAM" id="SSF52954">
    <property type="entry name" value="Class II aaRS ABD-related"/>
    <property type="match status" value="1"/>
</dbReference>
<evidence type="ECO:0000256" key="3">
    <source>
        <dbReference type="ARBA" id="ARBA00006369"/>
    </source>
</evidence>
<accession>A0A922I708</accession>
<evidence type="ECO:0000313" key="8">
    <source>
        <dbReference type="EMBL" id="KAH7640948.1"/>
    </source>
</evidence>
<comment type="similarity">
    <text evidence="3">Belongs to the BRX1 family.</text>
</comment>
<dbReference type="GO" id="GO:0000027">
    <property type="term" value="P:ribosomal large subunit assembly"/>
    <property type="evidence" value="ECO:0007669"/>
    <property type="project" value="TreeGrafter"/>
</dbReference>
<evidence type="ECO:0000256" key="2">
    <source>
        <dbReference type="ARBA" id="ARBA00004604"/>
    </source>
</evidence>
<sequence>MAKTARKIVPSPDKKNVKNEIKNIGQKVGGRIMKNKAKKQPKFKTEKNESINDDNVVVLEPVRRSDDLPLSLNTKWINKQRVLVIASRGITYRDRHLMNNLKALMPHSKSEPKMETKDPNLVLNEICEIRNCNKCIFFENRKRKDLYMWLANVSNGPTAKFLVENVHTMEELRMTGNCLKASRPFLSFDPKFESDPHWALLRELFVQIFGTPKSHPKSQPFFDHVFTFTILDHRIWFRNYQLCDEKGSLAEIGPRFCLNPIKIFDGSFMGRILYSNPHYVSPNKHRILIKQAAAKKYVQRLQAKQQRQLIKPANHETYADLDQYDDVFETIRPEEAIGPEKAIFQRKK</sequence>
<dbReference type="EMBL" id="SDOV01000005">
    <property type="protein sequence ID" value="KAH7640948.1"/>
    <property type="molecule type" value="Genomic_DNA"/>
</dbReference>
<dbReference type="InterPro" id="IPR007109">
    <property type="entry name" value="Brix"/>
</dbReference>
<dbReference type="Proteomes" id="UP000828236">
    <property type="component" value="Unassembled WGS sequence"/>
</dbReference>
<dbReference type="SMART" id="SM00879">
    <property type="entry name" value="Brix"/>
    <property type="match status" value="1"/>
</dbReference>
<feature type="domain" description="Brix" evidence="7">
    <location>
        <begin position="80"/>
        <end position="269"/>
    </location>
</feature>
<keyword evidence="10" id="KW-1185">Reference proteome</keyword>
<organism evidence="9 10">
    <name type="scientific">Dermatophagoides farinae</name>
    <name type="common">American house dust mite</name>
    <dbReference type="NCBI Taxonomy" id="6954"/>
    <lineage>
        <taxon>Eukaryota</taxon>
        <taxon>Metazoa</taxon>
        <taxon>Ecdysozoa</taxon>
        <taxon>Arthropoda</taxon>
        <taxon>Chelicerata</taxon>
        <taxon>Arachnida</taxon>
        <taxon>Acari</taxon>
        <taxon>Acariformes</taxon>
        <taxon>Sarcoptiformes</taxon>
        <taxon>Astigmata</taxon>
        <taxon>Psoroptidia</taxon>
        <taxon>Analgoidea</taxon>
        <taxon>Pyroglyphidae</taxon>
        <taxon>Dermatophagoidinae</taxon>
        <taxon>Dermatophagoides</taxon>
    </lineage>
</organism>
<evidence type="ECO:0000313" key="9">
    <source>
        <dbReference type="EMBL" id="KAH9526582.1"/>
    </source>
</evidence>
<reference evidence="9" key="4">
    <citation type="journal article" date="2022" name="Res Sq">
        <title>Comparative Genomics Reveals Insights into the Divergent Evolution of Astigmatic Mites and Household Pest Adaptations.</title>
        <authorList>
            <person name="Xiong Q."/>
            <person name="Wan A.T.-Y."/>
            <person name="Liu X.-Y."/>
            <person name="Fung C.S.-H."/>
            <person name="Xiao X."/>
            <person name="Malainual N."/>
            <person name="Hou J."/>
            <person name="Wang L."/>
            <person name="Wang M."/>
            <person name="Yang K."/>
            <person name="Cui Y."/>
            <person name="Leung E."/>
            <person name="Nong W."/>
            <person name="Shin S.-K."/>
            <person name="Au S."/>
            <person name="Jeong K.Y."/>
            <person name="Chew F.T."/>
            <person name="Hui J."/>
            <person name="Leung T.F."/>
            <person name="Tungtrongchitr A."/>
            <person name="Zhong N."/>
            <person name="Liu Z."/>
            <person name="Tsui S."/>
        </authorList>
    </citation>
    <scope>NUCLEOTIDE SEQUENCE</scope>
    <source>
        <strain evidence="9">Derf</strain>
        <tissue evidence="9">Whole organism</tissue>
    </source>
</reference>
<name>A0A922I708_DERFA</name>
<comment type="subcellular location">
    <subcellularLocation>
        <location evidence="2">Nucleus</location>
        <location evidence="2">Nucleolus</location>
    </subcellularLocation>
</comment>
<dbReference type="EMBL" id="ASGP02000001">
    <property type="protein sequence ID" value="KAH9526582.1"/>
    <property type="molecule type" value="Genomic_DNA"/>
</dbReference>
<dbReference type="OrthoDB" id="1638493at2759"/>
<dbReference type="PANTHER" id="PTHR13634:SF0">
    <property type="entry name" value="RIBOSOME BIOGENESIS PROTEIN BRX1 HOMOLOG"/>
    <property type="match status" value="1"/>
</dbReference>
<gene>
    <name evidence="9" type="primary">BRIX1</name>
    <name evidence="9" type="ORF">DERF_000657</name>
    <name evidence="8" type="ORF">HUG17_8417</name>
</gene>
<reference evidence="8" key="2">
    <citation type="submission" date="2020-06" db="EMBL/GenBank/DDBJ databases">
        <authorList>
            <person name="Ji K."/>
            <person name="Li J."/>
        </authorList>
    </citation>
    <scope>NUCLEOTIDE SEQUENCE</scope>
    <source>
        <strain evidence="8">JKM2019</strain>
        <tissue evidence="8">Whole body</tissue>
    </source>
</reference>
<evidence type="ECO:0000313" key="10">
    <source>
        <dbReference type="Proteomes" id="UP000790347"/>
    </source>
</evidence>
<comment type="caution">
    <text evidence="9">The sequence shown here is derived from an EMBL/GenBank/DDBJ whole genome shotgun (WGS) entry which is preliminary data.</text>
</comment>
<reference evidence="9" key="1">
    <citation type="submission" date="2013-05" db="EMBL/GenBank/DDBJ databases">
        <authorList>
            <person name="Yim A.K.Y."/>
            <person name="Chan T.F."/>
            <person name="Ji K.M."/>
            <person name="Liu X.Y."/>
            <person name="Zhou J.W."/>
            <person name="Li R.Q."/>
            <person name="Yang K.Y."/>
            <person name="Li J."/>
            <person name="Li M."/>
            <person name="Law P.T.W."/>
            <person name="Wu Y.L."/>
            <person name="Cai Z.L."/>
            <person name="Qin H."/>
            <person name="Bao Y."/>
            <person name="Leung R.K.K."/>
            <person name="Ng P.K.S."/>
            <person name="Zou J."/>
            <person name="Zhong X.J."/>
            <person name="Ran P.X."/>
            <person name="Zhong N.S."/>
            <person name="Liu Z.G."/>
            <person name="Tsui S.K.W."/>
        </authorList>
    </citation>
    <scope>NUCLEOTIDE SEQUENCE</scope>
    <source>
        <strain evidence="9">Derf</strain>
        <tissue evidence="9">Whole organism</tissue>
    </source>
</reference>
<proteinExistence type="inferred from homology"/>